<evidence type="ECO:0000256" key="1">
    <source>
        <dbReference type="ARBA" id="ARBA00022679"/>
    </source>
</evidence>
<dbReference type="PANTHER" id="PTHR46401:SF2">
    <property type="entry name" value="GLYCOSYLTRANSFERASE WBBK-RELATED"/>
    <property type="match status" value="1"/>
</dbReference>
<dbReference type="AlphaFoldDB" id="A0AAX4HMX6"/>
<dbReference type="SUPFAM" id="SSF53756">
    <property type="entry name" value="UDP-Glycosyltransferase/glycogen phosphorylase"/>
    <property type="match status" value="1"/>
</dbReference>
<accession>A0AAX4HMX6</accession>
<dbReference type="Pfam" id="PF13439">
    <property type="entry name" value="Glyco_transf_4"/>
    <property type="match status" value="1"/>
</dbReference>
<sequence length="391" mass="46388">MREKVRLSDLTILYVCLSEEWGTIERRCIADASYFRNIGGASFILCHEKSLIDREAEKEDIPRLYFQNDLNGWRPKLNFYFQIQHILQKQQVDIIHSYNYDSLLPLGMILKGMPHIPMVFTFNEDIPWKKNSIFDRWFISRTDSIFTFSPNIRELAAENLPVNPRKIHVTGAGIDFPAKIIRSVHADEKKKIMTFIPRTEDDLKNLRLFVDAIPPLLHHLSELNFKQRLIFTFLTDISWYTHPIYDGLKRMILERHLEMHISFETRPLASSSFQDCDIFVGLPMHELFSDQDLYALVTQTPVLLPRTSTRHHLVKQGKFGETYHPEDGRELRDKMIKILTNYPNYLEELNGVELELQEQHHFERYAEELYAHYEKLYTQRLRYTQKQKKLA</sequence>
<dbReference type="EC" id="2.4.-.-" evidence="3"/>
<dbReference type="EMBL" id="CP139487">
    <property type="protein sequence ID" value="WPU64672.1"/>
    <property type="molecule type" value="Genomic_DNA"/>
</dbReference>
<evidence type="ECO:0000259" key="2">
    <source>
        <dbReference type="Pfam" id="PF13439"/>
    </source>
</evidence>
<feature type="domain" description="Glycosyltransferase subfamily 4-like N-terminal" evidence="2">
    <location>
        <begin position="51"/>
        <end position="175"/>
    </location>
</feature>
<dbReference type="InterPro" id="IPR028098">
    <property type="entry name" value="Glyco_trans_4-like_N"/>
</dbReference>
<dbReference type="GO" id="GO:0009103">
    <property type="term" value="P:lipopolysaccharide biosynthetic process"/>
    <property type="evidence" value="ECO:0007669"/>
    <property type="project" value="TreeGrafter"/>
</dbReference>
<keyword evidence="4" id="KW-1185">Reference proteome</keyword>
<evidence type="ECO:0000313" key="3">
    <source>
        <dbReference type="EMBL" id="WPU64672.1"/>
    </source>
</evidence>
<reference evidence="3 4" key="1">
    <citation type="submission" date="2023-11" db="EMBL/GenBank/DDBJ databases">
        <title>Peredibacter starrii A3.12.</title>
        <authorList>
            <person name="Mitchell R.J."/>
        </authorList>
    </citation>
    <scope>NUCLEOTIDE SEQUENCE [LARGE SCALE GENOMIC DNA]</scope>
    <source>
        <strain evidence="3 4">A3.12</strain>
    </source>
</reference>
<proteinExistence type="predicted"/>
<keyword evidence="1 3" id="KW-0808">Transferase</keyword>
<keyword evidence="3" id="KW-0328">Glycosyltransferase</keyword>
<dbReference type="Proteomes" id="UP001324634">
    <property type="component" value="Chromosome"/>
</dbReference>
<name>A0AAX4HMX6_9BACT</name>
<organism evidence="3 4">
    <name type="scientific">Peredibacter starrii</name>
    <dbReference type="NCBI Taxonomy" id="28202"/>
    <lineage>
        <taxon>Bacteria</taxon>
        <taxon>Pseudomonadati</taxon>
        <taxon>Bdellovibrionota</taxon>
        <taxon>Bacteriovoracia</taxon>
        <taxon>Bacteriovoracales</taxon>
        <taxon>Bacteriovoracaceae</taxon>
        <taxon>Peredibacter</taxon>
    </lineage>
</organism>
<dbReference type="RefSeq" id="WP_321393893.1">
    <property type="nucleotide sequence ID" value="NZ_CP139487.1"/>
</dbReference>
<protein>
    <submittedName>
        <fullName evidence="3">Glycosyltransferase</fullName>
        <ecNumber evidence="3">2.4.-.-</ecNumber>
    </submittedName>
</protein>
<gene>
    <name evidence="3" type="ORF">SOO65_18415</name>
</gene>
<dbReference type="Gene3D" id="3.40.50.2000">
    <property type="entry name" value="Glycogen Phosphorylase B"/>
    <property type="match status" value="2"/>
</dbReference>
<dbReference type="PANTHER" id="PTHR46401">
    <property type="entry name" value="GLYCOSYLTRANSFERASE WBBK-RELATED"/>
    <property type="match status" value="1"/>
</dbReference>
<dbReference type="GO" id="GO:0016757">
    <property type="term" value="F:glycosyltransferase activity"/>
    <property type="evidence" value="ECO:0007669"/>
    <property type="project" value="UniProtKB-KW"/>
</dbReference>
<evidence type="ECO:0000313" key="4">
    <source>
        <dbReference type="Proteomes" id="UP001324634"/>
    </source>
</evidence>
<dbReference type="KEGG" id="psti:SOO65_18415"/>